<dbReference type="Proteomes" id="UP000242638">
    <property type="component" value="Unassembled WGS sequence"/>
</dbReference>
<reference evidence="6" key="2">
    <citation type="submission" date="2025-08" db="UniProtKB">
        <authorList>
            <consortium name="Ensembl"/>
        </authorList>
    </citation>
    <scope>IDENTIFICATION</scope>
    <source>
        <strain evidence="6">Guanapo</strain>
    </source>
</reference>
<evidence type="ECO:0000313" key="7">
    <source>
        <dbReference type="Proteomes" id="UP000242638"/>
    </source>
</evidence>
<dbReference type="GeneTree" id="ENSGT00390000005023"/>
<dbReference type="OrthoDB" id="8707547at2759"/>
<organism evidence="6 7">
    <name type="scientific">Poecilia reticulata</name>
    <name type="common">Guppy</name>
    <name type="synonym">Acanthophacelus reticulatus</name>
    <dbReference type="NCBI Taxonomy" id="8081"/>
    <lineage>
        <taxon>Eukaryota</taxon>
        <taxon>Metazoa</taxon>
        <taxon>Chordata</taxon>
        <taxon>Craniata</taxon>
        <taxon>Vertebrata</taxon>
        <taxon>Euteleostomi</taxon>
        <taxon>Actinopterygii</taxon>
        <taxon>Neopterygii</taxon>
        <taxon>Teleostei</taxon>
        <taxon>Neoteleostei</taxon>
        <taxon>Acanthomorphata</taxon>
        <taxon>Ovalentaria</taxon>
        <taxon>Atherinomorphae</taxon>
        <taxon>Cyprinodontiformes</taxon>
        <taxon>Poeciliidae</taxon>
        <taxon>Poeciliinae</taxon>
        <taxon>Poecilia</taxon>
    </lineage>
</organism>
<keyword evidence="7" id="KW-1185">Reference proteome</keyword>
<protein>
    <submittedName>
        <fullName evidence="6">Myeloid leukemia factor 1</fullName>
    </submittedName>
</protein>
<name>A0A3P9QGK4_POERE</name>
<dbReference type="RefSeq" id="XP_008423919.1">
    <property type="nucleotide sequence ID" value="XM_008425697.2"/>
</dbReference>
<keyword evidence="3" id="KW-0963">Cytoplasm</keyword>
<reference evidence="7" key="1">
    <citation type="submission" date="2013-11" db="EMBL/GenBank/DDBJ databases">
        <title>The genomic landscape of the Guanapo guppy.</title>
        <authorList>
            <person name="Kuenstner A."/>
            <person name="Dreyer C."/>
        </authorList>
    </citation>
    <scope>NUCLEOTIDE SEQUENCE</scope>
    <source>
        <strain evidence="7">Guanapo</strain>
    </source>
</reference>
<dbReference type="STRING" id="8081.ENSPREP00000033219"/>
<evidence type="ECO:0000256" key="1">
    <source>
        <dbReference type="ARBA" id="ARBA00004496"/>
    </source>
</evidence>
<evidence type="ECO:0000256" key="3">
    <source>
        <dbReference type="ARBA" id="ARBA00022490"/>
    </source>
</evidence>
<evidence type="ECO:0000313" key="6">
    <source>
        <dbReference type="Ensembl" id="ENSPREP00000033219.1"/>
    </source>
</evidence>
<evidence type="ECO:0000256" key="4">
    <source>
        <dbReference type="ARBA" id="ARBA00022553"/>
    </source>
</evidence>
<dbReference type="Ensembl" id="ENSPRET00000033597.1">
    <property type="protein sequence ID" value="ENSPREP00000033219.1"/>
    <property type="gene ID" value="ENSPREG00000022518.1"/>
</dbReference>
<dbReference type="AlphaFoldDB" id="A0A3P9QGK4"/>
<dbReference type="PANTHER" id="PTHR13105">
    <property type="entry name" value="MYELOID LEUKEMIA FACTOR"/>
    <property type="match status" value="1"/>
</dbReference>
<feature type="region of interest" description="Disordered" evidence="5">
    <location>
        <begin position="250"/>
        <end position="287"/>
    </location>
</feature>
<dbReference type="Bgee" id="ENSPREG00000022518">
    <property type="expression patterns" value="Expressed in head and 1 other cell type or tissue"/>
</dbReference>
<evidence type="ECO:0000256" key="5">
    <source>
        <dbReference type="SAM" id="MobiDB-lite"/>
    </source>
</evidence>
<reference evidence="6" key="3">
    <citation type="submission" date="2025-09" db="UniProtKB">
        <authorList>
            <consortium name="Ensembl"/>
        </authorList>
    </citation>
    <scope>IDENTIFICATION</scope>
    <source>
        <strain evidence="6">Guanapo</strain>
    </source>
</reference>
<dbReference type="GO" id="GO:0005737">
    <property type="term" value="C:cytoplasm"/>
    <property type="evidence" value="ECO:0007669"/>
    <property type="project" value="UniProtKB-SubCell"/>
</dbReference>
<proteinExistence type="inferred from homology"/>
<evidence type="ECO:0000256" key="2">
    <source>
        <dbReference type="ARBA" id="ARBA00008332"/>
    </source>
</evidence>
<dbReference type="InterPro" id="IPR019376">
    <property type="entry name" value="Myeloid_leukemia_factor"/>
</dbReference>
<dbReference type="CTD" id="4291"/>
<comment type="subcellular location">
    <subcellularLocation>
        <location evidence="1">Cytoplasm</location>
    </subcellularLocation>
</comment>
<sequence>MYNSMLEDFDEDPFFSDPFRAHREHMRRMMRSFSEPFGSHFCTRITDGRNRGWEVAELPRPSSHFSTRITDGRNRGRDVVELPRPSFDRRNERRDMSQSLLPFGSTDMMQNPVSMFGNMMSNMRTNMDEMSRGFDVSPAANGHSFRSSSVMSFSKVGDEPPKVFQATTSTRCAPGGIKETCQAVKDSESGLEKMKIGHQIKDRQHVVEKRHNRQTGAEELKQDFVNMNESEADSFDNEWQQKVSRLLSPVHMPGPMQRQLGSPEHPCRGHRRRKAGRQGSGNTEYEY</sequence>
<accession>A0A3P9QGK4</accession>
<dbReference type="OMA" id="MLMPFGF"/>
<dbReference type="GeneID" id="103474597"/>
<keyword evidence="4" id="KW-0597">Phosphoprotein</keyword>
<dbReference type="KEGG" id="pret:103474597"/>
<comment type="similarity">
    <text evidence="2">Belongs to the MLF family.</text>
</comment>
<dbReference type="Pfam" id="PF10248">
    <property type="entry name" value="Mlf1IP"/>
    <property type="match status" value="1"/>
</dbReference>
<dbReference type="RefSeq" id="XP_008423918.1">
    <property type="nucleotide sequence ID" value="XM_008425696.2"/>
</dbReference>